<keyword evidence="2" id="KW-1185">Reference proteome</keyword>
<evidence type="ECO:0000313" key="1">
    <source>
        <dbReference type="EMBL" id="GMR38214.1"/>
    </source>
</evidence>
<organism evidence="1 2">
    <name type="scientific">Pristionchus mayeri</name>
    <dbReference type="NCBI Taxonomy" id="1317129"/>
    <lineage>
        <taxon>Eukaryota</taxon>
        <taxon>Metazoa</taxon>
        <taxon>Ecdysozoa</taxon>
        <taxon>Nematoda</taxon>
        <taxon>Chromadorea</taxon>
        <taxon>Rhabditida</taxon>
        <taxon>Rhabditina</taxon>
        <taxon>Diplogasteromorpha</taxon>
        <taxon>Diplogasteroidea</taxon>
        <taxon>Neodiplogasteridae</taxon>
        <taxon>Pristionchus</taxon>
    </lineage>
</organism>
<comment type="caution">
    <text evidence="1">The sequence shown here is derived from an EMBL/GenBank/DDBJ whole genome shotgun (WGS) entry which is preliminary data.</text>
</comment>
<accession>A0AAN4ZDY7</accession>
<dbReference type="EMBL" id="BTRK01000002">
    <property type="protein sequence ID" value="GMR38214.1"/>
    <property type="molecule type" value="Genomic_DNA"/>
</dbReference>
<name>A0AAN4ZDY7_9BILA</name>
<dbReference type="AlphaFoldDB" id="A0AAN4ZDY7"/>
<reference evidence="2" key="1">
    <citation type="submission" date="2022-10" db="EMBL/GenBank/DDBJ databases">
        <title>Genome assembly of Pristionchus species.</title>
        <authorList>
            <person name="Yoshida K."/>
            <person name="Sommer R.J."/>
        </authorList>
    </citation>
    <scope>NUCLEOTIDE SEQUENCE [LARGE SCALE GENOMIC DNA]</scope>
    <source>
        <strain evidence="2">RS5460</strain>
    </source>
</reference>
<sequence>MEAVQQSGFEIEDRAWGIGGVAIQRGPILTISQSESTVAWLQADARQLKLADVKEPVAPKKLYDIKTNYYEPKKRCDVLSQDSEVKLTRRSGATFAFSDYCTVVLQGILLGCRAR</sequence>
<protein>
    <submittedName>
        <fullName evidence="1">Uncharacterized protein</fullName>
    </submittedName>
</protein>
<proteinExistence type="predicted"/>
<dbReference type="Proteomes" id="UP001328107">
    <property type="component" value="Unassembled WGS sequence"/>
</dbReference>
<gene>
    <name evidence="1" type="ORF">PMAYCL1PPCAC_08409</name>
</gene>
<evidence type="ECO:0000313" key="2">
    <source>
        <dbReference type="Proteomes" id="UP001328107"/>
    </source>
</evidence>
<feature type="non-terminal residue" evidence="1">
    <location>
        <position position="115"/>
    </location>
</feature>